<dbReference type="EMBL" id="CP003703">
    <property type="protein sequence ID" value="AFN65103.1"/>
    <property type="molecule type" value="Genomic_DNA"/>
</dbReference>
<name>I6Z695_MYCWM</name>
<keyword evidence="2" id="KW-1185">Reference proteome</keyword>
<dbReference type="AlphaFoldDB" id="I6Z695"/>
<evidence type="ECO:0000313" key="2">
    <source>
        <dbReference type="Proteomes" id="UP000009005"/>
    </source>
</evidence>
<protein>
    <submittedName>
        <fullName evidence="1">Uncharacterized protein</fullName>
    </submittedName>
</protein>
<gene>
    <name evidence="1" type="ordered locus">WEN_01540</name>
</gene>
<dbReference type="HOGENOM" id="CLU_1480520_0_0_14"/>
<organism evidence="1 2">
    <name type="scientific">Mycoplasma wenyonii (strain Massachusetts)</name>
    <name type="common">Eperythrozoon wenyonii</name>
    <dbReference type="NCBI Taxonomy" id="1197325"/>
    <lineage>
        <taxon>Bacteria</taxon>
        <taxon>Bacillati</taxon>
        <taxon>Mycoplasmatota</taxon>
        <taxon>Mollicutes</taxon>
        <taxon>Mycoplasmataceae</taxon>
        <taxon>Mycoplasma</taxon>
    </lineage>
</organism>
<dbReference type="RefSeq" id="WP_014849813.1">
    <property type="nucleotide sequence ID" value="NC_018149.1"/>
</dbReference>
<dbReference type="STRING" id="1197325.WEN_01540"/>
<sequence>MSFLTLLAKVVSVVVVTGTAIATPLALNARKSSSTTTQTPLTSTPTTTPVVNYEDLSVQGMASRGECWEIPITPQDFLKFLVCANQDKYYLYDSSNSDNNKAFTKIKQISGPTNKQITITLDGEEETKTLTLLSEQLKNSPENLDFYNNCNTGTADQGMILSCSTNSPKSWNGFIELTNFQLNK</sequence>
<dbReference type="PATRIC" id="fig|1197325.3.peg.334"/>
<reference evidence="1 2" key="1">
    <citation type="journal article" date="2012" name="J. Bacteriol.">
        <title>Complete genome sequence of Mycoplasma wenyonii strain Massachusetts.</title>
        <authorList>
            <person name="Dos Santos A.P."/>
            <person name="Guimaraes A.M."/>
            <person name="do Nascimento N.C."/>
            <person name="Sanmiguel P.J."/>
            <person name="Messick J.B."/>
        </authorList>
    </citation>
    <scope>NUCLEOTIDE SEQUENCE [LARGE SCALE GENOMIC DNA]</scope>
    <source>
        <strain evidence="1 2">Massachusetts</strain>
    </source>
</reference>
<proteinExistence type="predicted"/>
<dbReference type="Proteomes" id="UP000009005">
    <property type="component" value="Chromosome"/>
</dbReference>
<accession>I6Z695</accession>
<dbReference type="KEGG" id="mwe:WEN_01540"/>
<evidence type="ECO:0000313" key="1">
    <source>
        <dbReference type="EMBL" id="AFN65103.1"/>
    </source>
</evidence>